<feature type="region of interest" description="Disordered" evidence="1">
    <location>
        <begin position="139"/>
        <end position="229"/>
    </location>
</feature>
<evidence type="ECO:0000313" key="2">
    <source>
        <dbReference type="EMBL" id="MBH9576030.1"/>
    </source>
</evidence>
<feature type="compositionally biased region" description="Pro residues" evidence="1">
    <location>
        <begin position="202"/>
        <end position="213"/>
    </location>
</feature>
<keyword evidence="3" id="KW-1185">Reference proteome</keyword>
<evidence type="ECO:0000256" key="1">
    <source>
        <dbReference type="SAM" id="MobiDB-lite"/>
    </source>
</evidence>
<protein>
    <recommendedName>
        <fullName evidence="4">General secretion pathway protein C</fullName>
    </recommendedName>
</protein>
<evidence type="ECO:0000313" key="3">
    <source>
        <dbReference type="Proteomes" id="UP000613266"/>
    </source>
</evidence>
<reference evidence="2" key="1">
    <citation type="submission" date="2020-12" db="EMBL/GenBank/DDBJ databases">
        <title>The genome sequence of Inhella sp. 1Y17.</title>
        <authorList>
            <person name="Liu Y."/>
        </authorList>
    </citation>
    <scope>NUCLEOTIDE SEQUENCE</scope>
    <source>
        <strain evidence="2">1Y17</strain>
    </source>
</reference>
<dbReference type="EMBL" id="JAEDAK010000002">
    <property type="protein sequence ID" value="MBH9576030.1"/>
    <property type="molecule type" value="Genomic_DNA"/>
</dbReference>
<accession>A0A931J4J9</accession>
<dbReference type="PROSITE" id="PS51257">
    <property type="entry name" value="PROKAR_LIPOPROTEIN"/>
    <property type="match status" value="1"/>
</dbReference>
<sequence length="229" mass="23180">MSERIATFLVWTLVGCSAGVLALRLWPQGTAPAVPLAASERLAAPSLDRLLGPSSPPPEAAQAPAAPADARFQLLGLVAARQPERQDREGLALLAVDGGTPRSVRVGQVVEGDLQLLRVEPTGVSLGRAGAVQVQLRLDPPPPAAQGSLPSLSLAPVPGAPQGLPMAPMAQPAPGAPPAAFGAQAPQPAANPAPTAFGAPPQVAPPISGPMPPAVDGLPRRRNPVETLR</sequence>
<dbReference type="AlphaFoldDB" id="A0A931J4J9"/>
<organism evidence="2 3">
    <name type="scientific">Inhella proteolytica</name>
    <dbReference type="NCBI Taxonomy" id="2795029"/>
    <lineage>
        <taxon>Bacteria</taxon>
        <taxon>Pseudomonadati</taxon>
        <taxon>Pseudomonadota</taxon>
        <taxon>Betaproteobacteria</taxon>
        <taxon>Burkholderiales</taxon>
        <taxon>Sphaerotilaceae</taxon>
        <taxon>Inhella</taxon>
    </lineage>
</organism>
<dbReference type="RefSeq" id="WP_198109644.1">
    <property type="nucleotide sequence ID" value="NZ_JAEDAK010000002.1"/>
</dbReference>
<feature type="region of interest" description="Disordered" evidence="1">
    <location>
        <begin position="47"/>
        <end position="66"/>
    </location>
</feature>
<feature type="compositionally biased region" description="Low complexity" evidence="1">
    <location>
        <begin position="160"/>
        <end position="194"/>
    </location>
</feature>
<evidence type="ECO:0008006" key="4">
    <source>
        <dbReference type="Google" id="ProtNLM"/>
    </source>
</evidence>
<gene>
    <name evidence="2" type="ORF">I7X39_03840</name>
</gene>
<dbReference type="Proteomes" id="UP000613266">
    <property type="component" value="Unassembled WGS sequence"/>
</dbReference>
<comment type="caution">
    <text evidence="2">The sequence shown here is derived from an EMBL/GenBank/DDBJ whole genome shotgun (WGS) entry which is preliminary data.</text>
</comment>
<name>A0A931J4J9_9BURK</name>
<proteinExistence type="predicted"/>